<dbReference type="AlphaFoldDB" id="A0A2H3BL98"/>
<reference evidence="2" key="1">
    <citation type="journal article" date="2017" name="Nat. Ecol. Evol.">
        <title>Genome expansion and lineage-specific genetic innovations in the forest pathogenic fungi Armillaria.</title>
        <authorList>
            <person name="Sipos G."/>
            <person name="Prasanna A.N."/>
            <person name="Walter M.C."/>
            <person name="O'Connor E."/>
            <person name="Balint B."/>
            <person name="Krizsan K."/>
            <person name="Kiss B."/>
            <person name="Hess J."/>
            <person name="Varga T."/>
            <person name="Slot J."/>
            <person name="Riley R."/>
            <person name="Boka B."/>
            <person name="Rigling D."/>
            <person name="Barry K."/>
            <person name="Lee J."/>
            <person name="Mihaltcheva S."/>
            <person name="LaButti K."/>
            <person name="Lipzen A."/>
            <person name="Waldron R."/>
            <person name="Moloney N.M."/>
            <person name="Sperisen C."/>
            <person name="Kredics L."/>
            <person name="Vagvoelgyi C."/>
            <person name="Patrignani A."/>
            <person name="Fitzpatrick D."/>
            <person name="Nagy I."/>
            <person name="Doyle S."/>
            <person name="Anderson J.B."/>
            <person name="Grigoriev I.V."/>
            <person name="Gueldener U."/>
            <person name="Muensterkoetter M."/>
            <person name="Nagy L.G."/>
        </authorList>
    </citation>
    <scope>NUCLEOTIDE SEQUENCE [LARGE SCALE GENOMIC DNA]</scope>
    <source>
        <strain evidence="2">28-4</strain>
    </source>
</reference>
<keyword evidence="2" id="KW-1185">Reference proteome</keyword>
<evidence type="ECO:0000313" key="1">
    <source>
        <dbReference type="EMBL" id="PBK67772.1"/>
    </source>
</evidence>
<protein>
    <submittedName>
        <fullName evidence="1">Uncharacterized protein</fullName>
    </submittedName>
</protein>
<name>A0A2H3BL98_9AGAR</name>
<proteinExistence type="predicted"/>
<dbReference type="Proteomes" id="UP000218334">
    <property type="component" value="Unassembled WGS sequence"/>
</dbReference>
<sequence length="101" mass="11652">MLLSPREQRHQRYPMFSWLIKARQGRIGTILMESCSSVLFRRSDFFLRVDQLLLSLLALLLRSSGKSSIRDVLYRMGPSDLVGNENTACTLRTRLAHVPQM</sequence>
<evidence type="ECO:0000313" key="2">
    <source>
        <dbReference type="Proteomes" id="UP000218334"/>
    </source>
</evidence>
<accession>A0A2H3BL98</accession>
<gene>
    <name evidence="1" type="ORF">ARMSODRAFT_300353</name>
</gene>
<dbReference type="EMBL" id="KZ293435">
    <property type="protein sequence ID" value="PBK67772.1"/>
    <property type="molecule type" value="Genomic_DNA"/>
</dbReference>
<organism evidence="1 2">
    <name type="scientific">Armillaria solidipes</name>
    <dbReference type="NCBI Taxonomy" id="1076256"/>
    <lineage>
        <taxon>Eukaryota</taxon>
        <taxon>Fungi</taxon>
        <taxon>Dikarya</taxon>
        <taxon>Basidiomycota</taxon>
        <taxon>Agaricomycotina</taxon>
        <taxon>Agaricomycetes</taxon>
        <taxon>Agaricomycetidae</taxon>
        <taxon>Agaricales</taxon>
        <taxon>Marasmiineae</taxon>
        <taxon>Physalacriaceae</taxon>
        <taxon>Armillaria</taxon>
    </lineage>
</organism>